<evidence type="ECO:0000313" key="15">
    <source>
        <dbReference type="EMBL" id="MBR8536488.1"/>
    </source>
</evidence>
<comment type="catalytic activity">
    <reaction evidence="11 12">
        <text>L-glutamine + H2O = L-glutamate + NH4(+)</text>
        <dbReference type="Rhea" id="RHEA:15889"/>
        <dbReference type="ChEBI" id="CHEBI:15377"/>
        <dbReference type="ChEBI" id="CHEBI:28938"/>
        <dbReference type="ChEBI" id="CHEBI:29985"/>
        <dbReference type="ChEBI" id="CHEBI:58359"/>
        <dbReference type="EC" id="3.5.1.2"/>
    </reaction>
</comment>
<evidence type="ECO:0000256" key="8">
    <source>
        <dbReference type="ARBA" id="ARBA00023102"/>
    </source>
</evidence>
<dbReference type="EC" id="3.5.1.2" evidence="12"/>
<gene>
    <name evidence="12 15" type="primary">hisH</name>
    <name evidence="15" type="ORF">KDU71_13020</name>
</gene>
<dbReference type="GO" id="GO:0000105">
    <property type="term" value="P:L-histidine biosynthetic process"/>
    <property type="evidence" value="ECO:0007669"/>
    <property type="project" value="UniProtKB-UniRule"/>
</dbReference>
<dbReference type="PIRSF" id="PIRSF000495">
    <property type="entry name" value="Amidotransf_hisH"/>
    <property type="match status" value="1"/>
</dbReference>
<dbReference type="NCBIfam" id="TIGR01855">
    <property type="entry name" value="IMP_synth_hisH"/>
    <property type="match status" value="1"/>
</dbReference>
<evidence type="ECO:0000256" key="3">
    <source>
        <dbReference type="ARBA" id="ARBA00011152"/>
    </source>
</evidence>
<dbReference type="Gene3D" id="3.40.50.880">
    <property type="match status" value="1"/>
</dbReference>
<dbReference type="InterPro" id="IPR029062">
    <property type="entry name" value="Class_I_gatase-like"/>
</dbReference>
<evidence type="ECO:0000256" key="10">
    <source>
        <dbReference type="ARBA" id="ARBA00047838"/>
    </source>
</evidence>
<proteinExistence type="inferred from homology"/>
<dbReference type="GO" id="GO:0016829">
    <property type="term" value="F:lyase activity"/>
    <property type="evidence" value="ECO:0007669"/>
    <property type="project" value="UniProtKB-KW"/>
</dbReference>
<reference evidence="15" key="2">
    <citation type="submission" date="2021-04" db="EMBL/GenBank/DDBJ databases">
        <authorList>
            <person name="Zhang T."/>
            <person name="Zhang Y."/>
            <person name="Lu D."/>
            <person name="Zuo D."/>
            <person name="Du Z."/>
        </authorList>
    </citation>
    <scope>NUCLEOTIDE SEQUENCE</scope>
    <source>
        <strain evidence="15">JR1</strain>
    </source>
</reference>
<feature type="active site" evidence="12 13">
    <location>
        <position position="203"/>
    </location>
</feature>
<keyword evidence="7 12" id="KW-0315">Glutamine amidotransferase</keyword>
<dbReference type="GO" id="GO:0004359">
    <property type="term" value="F:glutaminase activity"/>
    <property type="evidence" value="ECO:0007669"/>
    <property type="project" value="UniProtKB-EC"/>
</dbReference>
<evidence type="ECO:0000256" key="2">
    <source>
        <dbReference type="ARBA" id="ARBA00005091"/>
    </source>
</evidence>
<dbReference type="CDD" id="cd01748">
    <property type="entry name" value="GATase1_IGP_Synthase"/>
    <property type="match status" value="1"/>
</dbReference>
<keyword evidence="4 12" id="KW-0963">Cytoplasm</keyword>
<dbReference type="InterPro" id="IPR010139">
    <property type="entry name" value="Imidazole-glycPsynth_HisH"/>
</dbReference>
<sequence>MNISSKNSDTFSSDSGLRASDSQKIVIIKYNAGNIRSVNNALLRLGYEAEITADPALIQQADKVIFPGVGEASTTMAYLRKTGLNKVIVNLKQPVLGICLGMQLMCSHSEEGHVDCLNIFDEKVRKFQLPESNMENIKIPHMGWNQITDVKTPLFDASLEGEYVYFVHSYYVALGEDTAATTNYILPYSSALQKDNFYATQFHPEKSGSVGERILANFLRL</sequence>
<keyword evidence="16" id="KW-1185">Reference proteome</keyword>
<feature type="domain" description="Glutamine amidotransferase" evidence="14">
    <location>
        <begin position="33"/>
        <end position="219"/>
    </location>
</feature>
<keyword evidence="8 12" id="KW-0368">Histidine biosynthesis</keyword>
<dbReference type="RefSeq" id="WP_212191515.1">
    <property type="nucleotide sequence ID" value="NZ_JAGTAR010000019.1"/>
</dbReference>
<organism evidence="15 16">
    <name type="scientific">Carboxylicivirga sediminis</name>
    <dbReference type="NCBI Taxonomy" id="2006564"/>
    <lineage>
        <taxon>Bacteria</taxon>
        <taxon>Pseudomonadati</taxon>
        <taxon>Bacteroidota</taxon>
        <taxon>Bacteroidia</taxon>
        <taxon>Marinilabiliales</taxon>
        <taxon>Marinilabiliaceae</taxon>
        <taxon>Carboxylicivirga</taxon>
    </lineage>
</organism>
<keyword evidence="6 12" id="KW-0378">Hydrolase</keyword>
<comment type="pathway">
    <text evidence="2 12">Amino-acid biosynthesis; L-histidine biosynthesis; L-histidine from 5-phospho-alpha-D-ribose 1-diphosphate: step 5/9.</text>
</comment>
<comment type="subunit">
    <text evidence="3 12">Heterodimer of HisH and HisF.</text>
</comment>
<dbReference type="EC" id="4.3.2.10" evidence="12"/>
<comment type="catalytic activity">
    <reaction evidence="10 12">
        <text>5-[(5-phospho-1-deoxy-D-ribulos-1-ylimino)methylamino]-1-(5-phospho-beta-D-ribosyl)imidazole-4-carboxamide + L-glutamine = D-erythro-1-(imidazol-4-yl)glycerol 3-phosphate + 5-amino-1-(5-phospho-beta-D-ribosyl)imidazole-4-carboxamide + L-glutamate + H(+)</text>
        <dbReference type="Rhea" id="RHEA:24793"/>
        <dbReference type="ChEBI" id="CHEBI:15378"/>
        <dbReference type="ChEBI" id="CHEBI:29985"/>
        <dbReference type="ChEBI" id="CHEBI:58278"/>
        <dbReference type="ChEBI" id="CHEBI:58359"/>
        <dbReference type="ChEBI" id="CHEBI:58475"/>
        <dbReference type="ChEBI" id="CHEBI:58525"/>
        <dbReference type="EC" id="4.3.2.10"/>
    </reaction>
</comment>
<protein>
    <recommendedName>
        <fullName evidence="12">Imidazole glycerol phosphate synthase subunit HisH</fullName>
        <ecNumber evidence="12">4.3.2.10</ecNumber>
    </recommendedName>
    <alternativeName>
        <fullName evidence="12">IGP synthase glutaminase subunit</fullName>
        <ecNumber evidence="12">3.5.1.2</ecNumber>
    </alternativeName>
    <alternativeName>
        <fullName evidence="12">IGP synthase subunit HisH</fullName>
    </alternativeName>
    <alternativeName>
        <fullName evidence="12">ImGP synthase subunit HisH</fullName>
        <shortName evidence="12">IGPS subunit HisH</shortName>
    </alternativeName>
</protein>
<evidence type="ECO:0000313" key="16">
    <source>
        <dbReference type="Proteomes" id="UP000679220"/>
    </source>
</evidence>
<evidence type="ECO:0000256" key="4">
    <source>
        <dbReference type="ARBA" id="ARBA00022490"/>
    </source>
</evidence>
<dbReference type="GO" id="GO:0000107">
    <property type="term" value="F:imidazoleglycerol-phosphate synthase activity"/>
    <property type="evidence" value="ECO:0007669"/>
    <property type="project" value="UniProtKB-UniRule"/>
</dbReference>
<dbReference type="InterPro" id="IPR017926">
    <property type="entry name" value="GATASE"/>
</dbReference>
<evidence type="ECO:0000256" key="11">
    <source>
        <dbReference type="ARBA" id="ARBA00049534"/>
    </source>
</evidence>
<evidence type="ECO:0000256" key="1">
    <source>
        <dbReference type="ARBA" id="ARBA00004496"/>
    </source>
</evidence>
<name>A0A941IYE2_9BACT</name>
<dbReference type="PANTHER" id="PTHR42701:SF1">
    <property type="entry name" value="IMIDAZOLE GLYCEROL PHOSPHATE SYNTHASE SUBUNIT HISH"/>
    <property type="match status" value="1"/>
</dbReference>
<dbReference type="PANTHER" id="PTHR42701">
    <property type="entry name" value="IMIDAZOLE GLYCEROL PHOSPHATE SYNTHASE SUBUNIT HISH"/>
    <property type="match status" value="1"/>
</dbReference>
<feature type="active site" evidence="12 13">
    <location>
        <position position="205"/>
    </location>
</feature>
<evidence type="ECO:0000256" key="6">
    <source>
        <dbReference type="ARBA" id="ARBA00022801"/>
    </source>
</evidence>
<dbReference type="PROSITE" id="PS51273">
    <property type="entry name" value="GATASE_TYPE_1"/>
    <property type="match status" value="1"/>
</dbReference>
<feature type="active site" description="Nucleophile" evidence="12 13">
    <location>
        <position position="99"/>
    </location>
</feature>
<evidence type="ECO:0000256" key="7">
    <source>
        <dbReference type="ARBA" id="ARBA00022962"/>
    </source>
</evidence>
<evidence type="ECO:0000256" key="13">
    <source>
        <dbReference type="PIRSR" id="PIRSR000495-1"/>
    </source>
</evidence>
<evidence type="ECO:0000256" key="9">
    <source>
        <dbReference type="ARBA" id="ARBA00023239"/>
    </source>
</evidence>
<comment type="caution">
    <text evidence="15">The sequence shown here is derived from an EMBL/GenBank/DDBJ whole genome shotgun (WGS) entry which is preliminary data.</text>
</comment>
<dbReference type="Proteomes" id="UP000679220">
    <property type="component" value="Unassembled WGS sequence"/>
</dbReference>
<keyword evidence="9 12" id="KW-0456">Lyase</keyword>
<keyword evidence="5 12" id="KW-0028">Amino-acid biosynthesis</keyword>
<comment type="function">
    <text evidence="12">IGPS catalyzes the conversion of PRFAR and glutamine to IGP, AICAR and glutamate. The HisH subunit catalyzes the hydrolysis of glutamine to glutamate and ammonia as part of the synthesis of IGP and AICAR. The resulting ammonia molecule is channeled to the active site of HisF.</text>
</comment>
<accession>A0A941IYE2</accession>
<dbReference type="SUPFAM" id="SSF52317">
    <property type="entry name" value="Class I glutamine amidotransferase-like"/>
    <property type="match status" value="1"/>
</dbReference>
<dbReference type="EMBL" id="JAGTAR010000019">
    <property type="protein sequence ID" value="MBR8536488.1"/>
    <property type="molecule type" value="Genomic_DNA"/>
</dbReference>
<dbReference type="Pfam" id="PF00117">
    <property type="entry name" value="GATase"/>
    <property type="match status" value="1"/>
</dbReference>
<dbReference type="HAMAP" id="MF_00278">
    <property type="entry name" value="HisH"/>
    <property type="match status" value="1"/>
</dbReference>
<reference evidence="15" key="1">
    <citation type="journal article" date="2018" name="Int. J. Syst. Evol. Microbiol.">
        <title>Carboxylicivirga sediminis sp. nov., isolated from coastal sediment.</title>
        <authorList>
            <person name="Wang F.Q."/>
            <person name="Ren L.H."/>
            <person name="Zou R.J."/>
            <person name="Sun Y.Z."/>
            <person name="Liu X.J."/>
            <person name="Jiang F."/>
            <person name="Liu L.J."/>
        </authorList>
    </citation>
    <scope>NUCLEOTIDE SEQUENCE</scope>
    <source>
        <strain evidence="15">JR1</strain>
    </source>
</reference>
<evidence type="ECO:0000256" key="5">
    <source>
        <dbReference type="ARBA" id="ARBA00022605"/>
    </source>
</evidence>
<dbReference type="GO" id="GO:0005737">
    <property type="term" value="C:cytoplasm"/>
    <property type="evidence" value="ECO:0007669"/>
    <property type="project" value="UniProtKB-SubCell"/>
</dbReference>
<dbReference type="FunFam" id="3.40.50.880:FF:000009">
    <property type="entry name" value="Imidazole glycerol phosphate synthase subunit HisH"/>
    <property type="match status" value="1"/>
</dbReference>
<comment type="subcellular location">
    <subcellularLocation>
        <location evidence="1 12">Cytoplasm</location>
    </subcellularLocation>
</comment>
<dbReference type="AlphaFoldDB" id="A0A941IYE2"/>
<evidence type="ECO:0000256" key="12">
    <source>
        <dbReference type="HAMAP-Rule" id="MF_00278"/>
    </source>
</evidence>
<evidence type="ECO:0000259" key="14">
    <source>
        <dbReference type="Pfam" id="PF00117"/>
    </source>
</evidence>